<evidence type="ECO:0000259" key="1">
    <source>
        <dbReference type="Pfam" id="PF00534"/>
    </source>
</evidence>
<dbReference type="SUPFAM" id="SSF53756">
    <property type="entry name" value="UDP-Glycosyltransferase/glycogen phosphorylase"/>
    <property type="match status" value="1"/>
</dbReference>
<feature type="domain" description="Glycosyltransferase subfamily 4-like N-terminal" evidence="2">
    <location>
        <begin position="17"/>
        <end position="176"/>
    </location>
</feature>
<keyword evidence="4" id="KW-1185">Reference proteome</keyword>
<dbReference type="InterPro" id="IPR028098">
    <property type="entry name" value="Glyco_trans_4-like_N"/>
</dbReference>
<keyword evidence="3" id="KW-0328">Glycosyltransferase</keyword>
<dbReference type="InterPro" id="IPR050194">
    <property type="entry name" value="Glycosyltransferase_grp1"/>
</dbReference>
<dbReference type="RefSeq" id="WP_082883693.1">
    <property type="nucleotide sequence ID" value="NZ_CP147407.1"/>
</dbReference>
<dbReference type="Pfam" id="PF00534">
    <property type="entry name" value="Glycos_transf_1"/>
    <property type="match status" value="1"/>
</dbReference>
<sequence length="388" mass="43539">MNVKKNKILHLIASTSIGGAPEIVHNLVKYGNKTDFNIHIGTTDDGPYFEKFMKDGATVKDLHLFGSKFSLITIFRLISYLRKEKFDLVHTHGARAGFFFTIASLFSRVPSIHTSHGYSYENKDQFAAKRFYVFIEKLISLKSNKIGCVSHSDKNIALSEKVARKEKLVVVQNGIDFINSLPDSDLKLREFYNIGSNPLVGTVGRITKQKGPFLFLDVVELLLKEYPTVKAVWIGDGDLKEAMTKEIANRKLNDFVYLYGSKSDASRVMKQFDVFLMTSLFEPFGLTALEAMYSKVPIVASKAGALPSIITHDVTGRLFDLDHPKQAVISIMQALEEKKSSMITSAFHHVTAAYDARKMVKEYEALYHEILQTGNSEGSKDRLVNYGA</sequence>
<reference evidence="3 4" key="1">
    <citation type="submission" date="2024-02" db="EMBL/GenBank/DDBJ databases">
        <title>Seven novel Bacillus-like species.</title>
        <authorList>
            <person name="Liu G."/>
        </authorList>
    </citation>
    <scope>NUCLEOTIDE SEQUENCE [LARGE SCALE GENOMIC DNA]</scope>
    <source>
        <strain evidence="3 4">FJAT-52054</strain>
    </source>
</reference>
<evidence type="ECO:0000313" key="3">
    <source>
        <dbReference type="EMBL" id="WXB95548.1"/>
    </source>
</evidence>
<dbReference type="PANTHER" id="PTHR45947">
    <property type="entry name" value="SULFOQUINOVOSYL TRANSFERASE SQD2"/>
    <property type="match status" value="1"/>
</dbReference>
<dbReference type="Gene3D" id="3.40.50.2000">
    <property type="entry name" value="Glycogen Phosphorylase B"/>
    <property type="match status" value="2"/>
</dbReference>
<protein>
    <submittedName>
        <fullName evidence="3">Glycosyltransferase</fullName>
        <ecNumber evidence="3">2.4.-.-</ecNumber>
    </submittedName>
</protein>
<keyword evidence="3" id="KW-0808">Transferase</keyword>
<dbReference type="InterPro" id="IPR001296">
    <property type="entry name" value="Glyco_trans_1"/>
</dbReference>
<organism evidence="3 4">
    <name type="scientific">Metabacillus sediminis</name>
    <dbReference type="NCBI Taxonomy" id="3117746"/>
    <lineage>
        <taxon>Bacteria</taxon>
        <taxon>Bacillati</taxon>
        <taxon>Bacillota</taxon>
        <taxon>Bacilli</taxon>
        <taxon>Bacillales</taxon>
        <taxon>Bacillaceae</taxon>
        <taxon>Metabacillus</taxon>
    </lineage>
</organism>
<dbReference type="GO" id="GO:0016757">
    <property type="term" value="F:glycosyltransferase activity"/>
    <property type="evidence" value="ECO:0007669"/>
    <property type="project" value="UniProtKB-KW"/>
</dbReference>
<feature type="domain" description="Glycosyl transferase family 1" evidence="1">
    <location>
        <begin position="193"/>
        <end position="340"/>
    </location>
</feature>
<dbReference type="Proteomes" id="UP001377337">
    <property type="component" value="Chromosome"/>
</dbReference>
<evidence type="ECO:0000259" key="2">
    <source>
        <dbReference type="Pfam" id="PF13439"/>
    </source>
</evidence>
<evidence type="ECO:0000313" key="4">
    <source>
        <dbReference type="Proteomes" id="UP001377337"/>
    </source>
</evidence>
<proteinExistence type="predicted"/>
<dbReference type="EMBL" id="CP147407">
    <property type="protein sequence ID" value="WXB95548.1"/>
    <property type="molecule type" value="Genomic_DNA"/>
</dbReference>
<dbReference type="Pfam" id="PF13439">
    <property type="entry name" value="Glyco_transf_4"/>
    <property type="match status" value="1"/>
</dbReference>
<dbReference type="EC" id="2.4.-.-" evidence="3"/>
<accession>A0ABZ2NCS5</accession>
<gene>
    <name evidence="3" type="ORF">WCV65_13355</name>
</gene>
<dbReference type="PANTHER" id="PTHR45947:SF3">
    <property type="entry name" value="SULFOQUINOVOSYL TRANSFERASE SQD2"/>
    <property type="match status" value="1"/>
</dbReference>
<name>A0ABZ2NCS5_9BACI</name>